<dbReference type="AlphaFoldDB" id="A0A4Y2CTQ3"/>
<protein>
    <recommendedName>
        <fullName evidence="1">DUF4817 domain-containing protein</fullName>
    </recommendedName>
</protein>
<dbReference type="Proteomes" id="UP000499080">
    <property type="component" value="Unassembled WGS sequence"/>
</dbReference>
<proteinExistence type="predicted"/>
<keyword evidence="3" id="KW-1185">Reference proteome</keyword>
<accession>A0A4Y2CTQ3</accession>
<organism evidence="2 3">
    <name type="scientific">Araneus ventricosus</name>
    <name type="common">Orbweaver spider</name>
    <name type="synonym">Epeira ventricosa</name>
    <dbReference type="NCBI Taxonomy" id="182803"/>
    <lineage>
        <taxon>Eukaryota</taxon>
        <taxon>Metazoa</taxon>
        <taxon>Ecdysozoa</taxon>
        <taxon>Arthropoda</taxon>
        <taxon>Chelicerata</taxon>
        <taxon>Arachnida</taxon>
        <taxon>Araneae</taxon>
        <taxon>Araneomorphae</taxon>
        <taxon>Entelegynae</taxon>
        <taxon>Araneoidea</taxon>
        <taxon>Araneidae</taxon>
        <taxon>Araneus</taxon>
    </lineage>
</organism>
<gene>
    <name evidence="2" type="ORF">AVEN_100706_1</name>
</gene>
<dbReference type="InterPro" id="IPR032135">
    <property type="entry name" value="DUF4817"/>
</dbReference>
<evidence type="ECO:0000313" key="3">
    <source>
        <dbReference type="Proteomes" id="UP000499080"/>
    </source>
</evidence>
<feature type="domain" description="DUF4817" evidence="1">
    <location>
        <begin position="9"/>
        <end position="52"/>
    </location>
</feature>
<dbReference type="Pfam" id="PF16087">
    <property type="entry name" value="DUF4817"/>
    <property type="match status" value="1"/>
</dbReference>
<evidence type="ECO:0000313" key="2">
    <source>
        <dbReference type="EMBL" id="GBM07499.1"/>
    </source>
</evidence>
<name>A0A4Y2CTQ3_ARAVE</name>
<dbReference type="EMBL" id="BGPR01000243">
    <property type="protein sequence ID" value="GBM07499.1"/>
    <property type="molecule type" value="Genomic_DNA"/>
</dbReference>
<reference evidence="2 3" key="1">
    <citation type="journal article" date="2019" name="Sci. Rep.">
        <title>Orb-weaving spider Araneus ventricosus genome elucidates the spidroin gene catalogue.</title>
        <authorList>
            <person name="Kono N."/>
            <person name="Nakamura H."/>
            <person name="Ohtoshi R."/>
            <person name="Moran D.A.P."/>
            <person name="Shinohara A."/>
            <person name="Yoshida Y."/>
            <person name="Fujiwara M."/>
            <person name="Mori M."/>
            <person name="Tomita M."/>
            <person name="Arakawa K."/>
        </authorList>
    </citation>
    <scope>NUCLEOTIDE SEQUENCE [LARGE SCALE GENOMIC DNA]</scope>
</reference>
<evidence type="ECO:0000259" key="1">
    <source>
        <dbReference type="Pfam" id="PF16087"/>
    </source>
</evidence>
<sequence>MWTPQKKAKCLARFIETKSDTQVQRNFRTLYGREPPPRSTIRVWYRSFMETDSVLSINKGRVAHLLQMSTLHLGIIRNPPKNFILI</sequence>
<comment type="caution">
    <text evidence="2">The sequence shown here is derived from an EMBL/GenBank/DDBJ whole genome shotgun (WGS) entry which is preliminary data.</text>
</comment>